<evidence type="ECO:0000256" key="1">
    <source>
        <dbReference type="ARBA" id="ARBA00023015"/>
    </source>
</evidence>
<dbReference type="InterPro" id="IPR002577">
    <property type="entry name" value="HTH_HxlR"/>
</dbReference>
<dbReference type="PROSITE" id="PS51118">
    <property type="entry name" value="HTH_HXLR"/>
    <property type="match status" value="1"/>
</dbReference>
<dbReference type="PANTHER" id="PTHR33204">
    <property type="entry name" value="TRANSCRIPTIONAL REGULATOR, MARR FAMILY"/>
    <property type="match status" value="1"/>
</dbReference>
<dbReference type="Gene3D" id="1.10.10.10">
    <property type="entry name" value="Winged helix-like DNA-binding domain superfamily/Winged helix DNA-binding domain"/>
    <property type="match status" value="1"/>
</dbReference>
<proteinExistence type="predicted"/>
<gene>
    <name evidence="5" type="ORF">A3860_21640</name>
</gene>
<feature type="domain" description="HTH hxlR-type" evidence="4">
    <location>
        <begin position="10"/>
        <end position="110"/>
    </location>
</feature>
<evidence type="ECO:0000256" key="3">
    <source>
        <dbReference type="ARBA" id="ARBA00023163"/>
    </source>
</evidence>
<protein>
    <submittedName>
        <fullName evidence="5">Transcriptional regulator</fullName>
    </submittedName>
</protein>
<evidence type="ECO:0000313" key="5">
    <source>
        <dbReference type="EMBL" id="OQP64185.1"/>
    </source>
</evidence>
<evidence type="ECO:0000256" key="2">
    <source>
        <dbReference type="ARBA" id="ARBA00023125"/>
    </source>
</evidence>
<sequence length="124" mass="14318">MEIFSNSPTCPIRNVFDRFGDKWSVLVLMVLGTHGGLMRFGELKEVIDDITQKMLTVTLRTLEADGLVARKYYQEIPPRVEYQLTDLGKDLVPHIENLANWASKHVDQILRSRKRFEKKVASKD</sequence>
<keyword evidence="3" id="KW-0804">Transcription</keyword>
<evidence type="ECO:0000259" key="4">
    <source>
        <dbReference type="PROSITE" id="PS51118"/>
    </source>
</evidence>
<evidence type="ECO:0000313" key="6">
    <source>
        <dbReference type="Proteomes" id="UP000192796"/>
    </source>
</evidence>
<keyword evidence="2" id="KW-0238">DNA-binding</keyword>
<keyword evidence="6" id="KW-1185">Reference proteome</keyword>
<dbReference type="Proteomes" id="UP000192796">
    <property type="component" value="Unassembled WGS sequence"/>
</dbReference>
<dbReference type="InterPro" id="IPR036390">
    <property type="entry name" value="WH_DNA-bd_sf"/>
</dbReference>
<dbReference type="GO" id="GO:0003677">
    <property type="term" value="F:DNA binding"/>
    <property type="evidence" value="ECO:0007669"/>
    <property type="project" value="UniProtKB-KW"/>
</dbReference>
<accession>A0A1V9G0N2</accession>
<keyword evidence="1" id="KW-0805">Transcription regulation</keyword>
<name>A0A1V9G0N2_9BACT</name>
<reference evidence="5 6" key="1">
    <citation type="submission" date="2016-03" db="EMBL/GenBank/DDBJ databases">
        <title>Niastella vici sp. nov., isolated from farmland soil.</title>
        <authorList>
            <person name="Chen L."/>
            <person name="Wang D."/>
            <person name="Yang S."/>
            <person name="Wang G."/>
        </authorList>
    </citation>
    <scope>NUCLEOTIDE SEQUENCE [LARGE SCALE GENOMIC DNA]</scope>
    <source>
        <strain evidence="5 6">DJ57</strain>
    </source>
</reference>
<dbReference type="InterPro" id="IPR036388">
    <property type="entry name" value="WH-like_DNA-bd_sf"/>
</dbReference>
<organism evidence="5 6">
    <name type="scientific">Niastella vici</name>
    <dbReference type="NCBI Taxonomy" id="1703345"/>
    <lineage>
        <taxon>Bacteria</taxon>
        <taxon>Pseudomonadati</taxon>
        <taxon>Bacteroidota</taxon>
        <taxon>Chitinophagia</taxon>
        <taxon>Chitinophagales</taxon>
        <taxon>Chitinophagaceae</taxon>
        <taxon>Niastella</taxon>
    </lineage>
</organism>
<dbReference type="EMBL" id="LVYD01000043">
    <property type="protein sequence ID" value="OQP64185.1"/>
    <property type="molecule type" value="Genomic_DNA"/>
</dbReference>
<dbReference type="Pfam" id="PF01638">
    <property type="entry name" value="HxlR"/>
    <property type="match status" value="1"/>
</dbReference>
<comment type="caution">
    <text evidence="5">The sequence shown here is derived from an EMBL/GenBank/DDBJ whole genome shotgun (WGS) entry which is preliminary data.</text>
</comment>
<dbReference type="SUPFAM" id="SSF46785">
    <property type="entry name" value="Winged helix' DNA-binding domain"/>
    <property type="match status" value="1"/>
</dbReference>
<dbReference type="AlphaFoldDB" id="A0A1V9G0N2"/>
<dbReference type="PANTHER" id="PTHR33204:SF39">
    <property type="entry name" value="TRANSCRIPTIONAL REGULATORY PROTEIN"/>
    <property type="match status" value="1"/>
</dbReference>